<dbReference type="GO" id="GO:0008270">
    <property type="term" value="F:zinc ion binding"/>
    <property type="evidence" value="ECO:0007669"/>
    <property type="project" value="UniProtKB-KW"/>
</dbReference>
<keyword evidence="1" id="KW-0479">Metal-binding</keyword>
<gene>
    <name evidence="4" type="ORF">B456_009G247800</name>
    <name evidence="5" type="ORF">Gorai_012651</name>
</gene>
<dbReference type="KEGG" id="gra:105767571"/>
<dbReference type="OrthoDB" id="8062037at2759"/>
<keyword evidence="1" id="KW-0863">Zinc-finger</keyword>
<name>A0A0D2QMK6_GOSRA</name>
<evidence type="ECO:0000313" key="6">
    <source>
        <dbReference type="Proteomes" id="UP000032304"/>
    </source>
</evidence>
<keyword evidence="1" id="KW-0862">Zinc</keyword>
<accession>A0A0D2QMK6</accession>
<evidence type="ECO:0000313" key="5">
    <source>
        <dbReference type="EMBL" id="MBA0595796.1"/>
    </source>
</evidence>
<proteinExistence type="predicted"/>
<evidence type="ECO:0000256" key="2">
    <source>
        <dbReference type="SAM" id="MobiDB-lite"/>
    </source>
</evidence>
<dbReference type="Gene3D" id="3.30.40.10">
    <property type="entry name" value="Zinc/RING finger domain, C3HC4 (zinc finger)"/>
    <property type="match status" value="1"/>
</dbReference>
<dbReference type="InterPro" id="IPR043312">
    <property type="entry name" value="AtBBR-like"/>
</dbReference>
<dbReference type="PROSITE" id="PS50089">
    <property type="entry name" value="ZF_RING_2"/>
    <property type="match status" value="1"/>
</dbReference>
<dbReference type="PANTHER" id="PTHR47530:SF3">
    <property type="entry name" value="OS08G0548300 PROTEIN"/>
    <property type="match status" value="1"/>
</dbReference>
<dbReference type="Proteomes" id="UP000032304">
    <property type="component" value="Chromosome 9"/>
</dbReference>
<keyword evidence="6" id="KW-1185">Reference proteome</keyword>
<dbReference type="InterPro" id="IPR013083">
    <property type="entry name" value="Znf_RING/FYVE/PHD"/>
</dbReference>
<dbReference type="EMBL" id="JABEZZ010000009">
    <property type="protein sequence ID" value="MBA0595796.1"/>
    <property type="molecule type" value="Genomic_DNA"/>
</dbReference>
<reference evidence="5" key="3">
    <citation type="submission" date="2020-04" db="EMBL/GenBank/DDBJ databases">
        <authorList>
            <person name="Grover C.E."/>
            <person name="Arick M.A. II"/>
            <person name="Thrash A."/>
            <person name="Conover J.L."/>
            <person name="Sanders W.S."/>
            <person name="Peterson D.G."/>
            <person name="Scheffler J.A."/>
            <person name="Scheffler B.E."/>
            <person name="Wendel J.F."/>
        </authorList>
    </citation>
    <scope>NUCLEOTIDE SEQUENCE</scope>
    <source>
        <strain evidence="5">8</strain>
        <tissue evidence="5">Leaf</tissue>
    </source>
</reference>
<dbReference type="Proteomes" id="UP000593578">
    <property type="component" value="Unassembled WGS sequence"/>
</dbReference>
<dbReference type="EMBL" id="CM001748">
    <property type="protein sequence ID" value="KJB59292.1"/>
    <property type="molecule type" value="Genomic_DNA"/>
</dbReference>
<evidence type="ECO:0000313" key="7">
    <source>
        <dbReference type="Proteomes" id="UP000593578"/>
    </source>
</evidence>
<evidence type="ECO:0000259" key="3">
    <source>
        <dbReference type="PROSITE" id="PS50089"/>
    </source>
</evidence>
<dbReference type="Gramene" id="KJB59292">
    <property type="protein sequence ID" value="KJB59292"/>
    <property type="gene ID" value="B456_009G247800"/>
</dbReference>
<protein>
    <recommendedName>
        <fullName evidence="3">RING-type domain-containing protein</fullName>
    </recommendedName>
</protein>
<dbReference type="OMA" id="EHEREFT"/>
<dbReference type="Pfam" id="PF13639">
    <property type="entry name" value="zf-RING_2"/>
    <property type="match status" value="1"/>
</dbReference>
<organism evidence="4 6">
    <name type="scientific">Gossypium raimondii</name>
    <name type="common">Peruvian cotton</name>
    <name type="synonym">Gossypium klotzschianum subsp. raimondii</name>
    <dbReference type="NCBI Taxonomy" id="29730"/>
    <lineage>
        <taxon>Eukaryota</taxon>
        <taxon>Viridiplantae</taxon>
        <taxon>Streptophyta</taxon>
        <taxon>Embryophyta</taxon>
        <taxon>Tracheophyta</taxon>
        <taxon>Spermatophyta</taxon>
        <taxon>Magnoliopsida</taxon>
        <taxon>eudicotyledons</taxon>
        <taxon>Gunneridae</taxon>
        <taxon>Pentapetalae</taxon>
        <taxon>rosids</taxon>
        <taxon>malvids</taxon>
        <taxon>Malvales</taxon>
        <taxon>Malvaceae</taxon>
        <taxon>Malvoideae</taxon>
        <taxon>Gossypium</taxon>
    </lineage>
</organism>
<dbReference type="InterPro" id="IPR001841">
    <property type="entry name" value="Znf_RING"/>
</dbReference>
<dbReference type="PANTHER" id="PTHR47530">
    <property type="entry name" value="E3 UBIQUITIN LIGASE BIG BROTHER-RELATED"/>
    <property type="match status" value="1"/>
</dbReference>
<evidence type="ECO:0000256" key="1">
    <source>
        <dbReference type="PROSITE-ProRule" id="PRU00175"/>
    </source>
</evidence>
<dbReference type="AlphaFoldDB" id="A0A0D2QMK6"/>
<feature type="region of interest" description="Disordered" evidence="2">
    <location>
        <begin position="74"/>
        <end position="108"/>
    </location>
</feature>
<dbReference type="SMART" id="SM00184">
    <property type="entry name" value="RING"/>
    <property type="match status" value="1"/>
</dbReference>
<sequence>MENGGAKQSPKMLPFTQLDLIDADLAVALALQEQERVFSLLETVERDGYDNDVDDDSDVFHDQNNNTSYEYIEDGGNLEFLNRQDSNDSEDDYDNDDDDDNDDFEEHDIDLDDFSYEELIALGELIGIERRGLSEKEISSCLVPVKFQSIEHENEIDRCVICQVEYGENDEGLVALPNCKHPYHLDCISKWLQMKKLCPICSTEISSSIHQC</sequence>
<dbReference type="SUPFAM" id="SSF57850">
    <property type="entry name" value="RING/U-box"/>
    <property type="match status" value="1"/>
</dbReference>
<dbReference type="eggNOG" id="KOG0800">
    <property type="taxonomic scope" value="Eukaryota"/>
</dbReference>
<evidence type="ECO:0000313" key="4">
    <source>
        <dbReference type="EMBL" id="KJB59292.1"/>
    </source>
</evidence>
<feature type="compositionally biased region" description="Acidic residues" evidence="2">
    <location>
        <begin position="87"/>
        <end position="108"/>
    </location>
</feature>
<reference evidence="4 6" key="1">
    <citation type="journal article" date="2012" name="Nature">
        <title>Repeated polyploidization of Gossypium genomes and the evolution of spinnable cotton fibres.</title>
        <authorList>
            <person name="Paterson A.H."/>
            <person name="Wendel J.F."/>
            <person name="Gundlach H."/>
            <person name="Guo H."/>
            <person name="Jenkins J."/>
            <person name="Jin D."/>
            <person name="Llewellyn D."/>
            <person name="Showmaker K.C."/>
            <person name="Shu S."/>
            <person name="Udall J."/>
            <person name="Yoo M.J."/>
            <person name="Byers R."/>
            <person name="Chen W."/>
            <person name="Doron-Faigenboim A."/>
            <person name="Duke M.V."/>
            <person name="Gong L."/>
            <person name="Grimwood J."/>
            <person name="Grover C."/>
            <person name="Grupp K."/>
            <person name="Hu G."/>
            <person name="Lee T.H."/>
            <person name="Li J."/>
            <person name="Lin L."/>
            <person name="Liu T."/>
            <person name="Marler B.S."/>
            <person name="Page J.T."/>
            <person name="Roberts A.W."/>
            <person name="Romanel E."/>
            <person name="Sanders W.S."/>
            <person name="Szadkowski E."/>
            <person name="Tan X."/>
            <person name="Tang H."/>
            <person name="Xu C."/>
            <person name="Wang J."/>
            <person name="Wang Z."/>
            <person name="Zhang D."/>
            <person name="Zhang L."/>
            <person name="Ashrafi H."/>
            <person name="Bedon F."/>
            <person name="Bowers J.E."/>
            <person name="Brubaker C.L."/>
            <person name="Chee P.W."/>
            <person name="Das S."/>
            <person name="Gingle A.R."/>
            <person name="Haigler C.H."/>
            <person name="Harker D."/>
            <person name="Hoffmann L.V."/>
            <person name="Hovav R."/>
            <person name="Jones D.C."/>
            <person name="Lemke C."/>
            <person name="Mansoor S."/>
            <person name="ur Rahman M."/>
            <person name="Rainville L.N."/>
            <person name="Rambani A."/>
            <person name="Reddy U.K."/>
            <person name="Rong J.K."/>
            <person name="Saranga Y."/>
            <person name="Scheffler B.E."/>
            <person name="Scheffler J.A."/>
            <person name="Stelly D.M."/>
            <person name="Triplett B.A."/>
            <person name="Van Deynze A."/>
            <person name="Vaslin M.F."/>
            <person name="Waghmare V.N."/>
            <person name="Walford S.A."/>
            <person name="Wright R.J."/>
            <person name="Zaki E.A."/>
            <person name="Zhang T."/>
            <person name="Dennis E.S."/>
            <person name="Mayer K.F."/>
            <person name="Peterson D.G."/>
            <person name="Rokhsar D.S."/>
            <person name="Wang X."/>
            <person name="Schmutz J."/>
        </authorList>
    </citation>
    <scope>NUCLEOTIDE SEQUENCE [LARGE SCALE GENOMIC DNA]</scope>
</reference>
<reference evidence="5 7" key="2">
    <citation type="journal article" date="2019" name="Genome Biol. Evol.">
        <title>Insights into the evolution of the New World diploid cottons (Gossypium, subgenus Houzingenia) based on genome sequencing.</title>
        <authorList>
            <person name="Grover C.E."/>
            <person name="Arick M.A. 2nd"/>
            <person name="Thrash A."/>
            <person name="Conover J.L."/>
            <person name="Sanders W.S."/>
            <person name="Peterson D.G."/>
            <person name="Frelichowski J.E."/>
            <person name="Scheffler J.A."/>
            <person name="Scheffler B.E."/>
            <person name="Wendel J.F."/>
        </authorList>
    </citation>
    <scope>NUCLEOTIDE SEQUENCE [LARGE SCALE GENOMIC DNA]</scope>
    <source>
        <strain evidence="5">8</strain>
        <tissue evidence="5">Leaf</tissue>
    </source>
</reference>
<feature type="domain" description="RING-type" evidence="3">
    <location>
        <begin position="159"/>
        <end position="202"/>
    </location>
</feature>